<keyword evidence="2" id="KW-1185">Reference proteome</keyword>
<evidence type="ECO:0000313" key="1">
    <source>
        <dbReference type="EMBL" id="GAA0655249.1"/>
    </source>
</evidence>
<evidence type="ECO:0000313" key="2">
    <source>
        <dbReference type="Proteomes" id="UP001500194"/>
    </source>
</evidence>
<gene>
    <name evidence="1" type="ORF">GCM10009019_18740</name>
</gene>
<dbReference type="Gene3D" id="2.40.50.140">
    <property type="entry name" value="Nucleic acid-binding proteins"/>
    <property type="match status" value="1"/>
</dbReference>
<dbReference type="PANTHER" id="PTHR40734:SF1">
    <property type="entry name" value="DNA-BINDING PROTEIN"/>
    <property type="match status" value="1"/>
</dbReference>
<dbReference type="Pfam" id="PF04919">
    <property type="entry name" value="DUF655"/>
    <property type="match status" value="1"/>
</dbReference>
<proteinExistence type="predicted"/>
<dbReference type="PANTHER" id="PTHR40734">
    <property type="entry name" value="TRNA-SPECIFIC ADENOSINE DEAMINASE-RELATED"/>
    <property type="match status" value="1"/>
</dbReference>
<dbReference type="Proteomes" id="UP001500194">
    <property type="component" value="Unassembled WGS sequence"/>
</dbReference>
<dbReference type="AlphaFoldDB" id="A0AAV3T4H6"/>
<reference evidence="1 2" key="1">
    <citation type="journal article" date="2019" name="Int. J. Syst. Evol. Microbiol.">
        <title>The Global Catalogue of Microorganisms (GCM) 10K type strain sequencing project: providing services to taxonomists for standard genome sequencing and annotation.</title>
        <authorList>
            <consortium name="The Broad Institute Genomics Platform"/>
            <consortium name="The Broad Institute Genome Sequencing Center for Infectious Disease"/>
            <person name="Wu L."/>
            <person name="Ma J."/>
        </authorList>
    </citation>
    <scope>NUCLEOTIDE SEQUENCE [LARGE SCALE GENOMIC DNA]</scope>
    <source>
        <strain evidence="1 2">JCM 16327</strain>
    </source>
</reference>
<sequence>MSSERDETSEAVVLDVLHHGRSNGGAYSGSPLAYAVAADDFTLYELSLREDTDISIGDSVQVTPDFDAGIERGHTVAYEDLTDGARSELDYVVEELVEEHEQRFVDFFNDAQPLSLRLHQLNLLPGIGDKLRDNVLDERKRTGPFESFDDLEDRVSGLHSPKETVVERIMEELQNPDDVKYRLFVRRE</sequence>
<comment type="caution">
    <text evidence="1">The sequence shown here is derived from an EMBL/GenBank/DDBJ whole genome shotgun (WGS) entry which is preliminary data.</text>
</comment>
<dbReference type="EMBL" id="BAAADU010000002">
    <property type="protein sequence ID" value="GAA0655249.1"/>
    <property type="molecule type" value="Genomic_DNA"/>
</dbReference>
<dbReference type="GeneID" id="68573445"/>
<dbReference type="Gene3D" id="1.10.150.280">
    <property type="entry name" value="AF1531-like domain"/>
    <property type="match status" value="1"/>
</dbReference>
<dbReference type="InterPro" id="IPR007003">
    <property type="entry name" value="DUF655"/>
</dbReference>
<organism evidence="1 2">
    <name type="scientific">Salarchaeum japonicum</name>
    <dbReference type="NCBI Taxonomy" id="555573"/>
    <lineage>
        <taxon>Archaea</taxon>
        <taxon>Methanobacteriati</taxon>
        <taxon>Methanobacteriota</taxon>
        <taxon>Stenosarchaea group</taxon>
        <taxon>Halobacteria</taxon>
        <taxon>Halobacteriales</taxon>
        <taxon>Halobacteriaceae</taxon>
    </lineage>
</organism>
<dbReference type="SUPFAM" id="SSF160975">
    <property type="entry name" value="AF1531-like"/>
    <property type="match status" value="1"/>
</dbReference>
<accession>A0AAV3T4H6</accession>
<dbReference type="RefSeq" id="WP_227260229.1">
    <property type="nucleotide sequence ID" value="NZ_BAAADU010000002.1"/>
</dbReference>
<name>A0AAV3T4H6_9EURY</name>
<protein>
    <submittedName>
        <fullName evidence="1">DUF655 domain-containing protein</fullName>
    </submittedName>
</protein>
<dbReference type="InterPro" id="IPR012340">
    <property type="entry name" value="NA-bd_OB-fold"/>
</dbReference>